<organism evidence="2">
    <name type="scientific">viral metagenome</name>
    <dbReference type="NCBI Taxonomy" id="1070528"/>
    <lineage>
        <taxon>unclassified sequences</taxon>
        <taxon>metagenomes</taxon>
        <taxon>organismal metagenomes</taxon>
    </lineage>
</organism>
<dbReference type="EMBL" id="MT141530">
    <property type="protein sequence ID" value="QJA65041.1"/>
    <property type="molecule type" value="Genomic_DNA"/>
</dbReference>
<protein>
    <submittedName>
        <fullName evidence="2">Uncharacterized protein</fullName>
    </submittedName>
</protein>
<evidence type="ECO:0000313" key="2">
    <source>
        <dbReference type="EMBL" id="QJA65041.1"/>
    </source>
</evidence>
<feature type="region of interest" description="Disordered" evidence="1">
    <location>
        <begin position="158"/>
        <end position="198"/>
    </location>
</feature>
<dbReference type="AlphaFoldDB" id="A0A6M3J7H8"/>
<evidence type="ECO:0000256" key="1">
    <source>
        <dbReference type="SAM" id="MobiDB-lite"/>
    </source>
</evidence>
<proteinExistence type="predicted"/>
<name>A0A6M3J7H8_9ZZZZ</name>
<accession>A0A6M3J7H8</accession>
<reference evidence="2" key="1">
    <citation type="submission" date="2020-03" db="EMBL/GenBank/DDBJ databases">
        <title>The deep terrestrial virosphere.</title>
        <authorList>
            <person name="Holmfeldt K."/>
            <person name="Nilsson E."/>
            <person name="Simone D."/>
            <person name="Lopez-Fernandez M."/>
            <person name="Wu X."/>
            <person name="de Brujin I."/>
            <person name="Lundin D."/>
            <person name="Andersson A."/>
            <person name="Bertilsson S."/>
            <person name="Dopson M."/>
        </authorList>
    </citation>
    <scope>NUCLEOTIDE SEQUENCE</scope>
    <source>
        <strain evidence="2">MM415B00446</strain>
    </source>
</reference>
<sequence>MQITVKSVKTLKTGTNDYGPWALVKVVTDKDVEYTTLAKEAGTIIAGMVIDIDELSITTDEKTGKEKRGFKKFEIVSESSAPAPALSAAAPSDKGMTPGMWAEKDRAQAHSIETQVAFKGIMELATACIEKESNISGMVKFLPVYDAALDWAMAHLQTTKPPQQPTPKPASKPAQSISSPVKAETKPEIQEEQGEAPYDMKGLQSDLETLESKGLKAWTRANVLSYLNVCSGKKHTKISEAFTDLSDNQKQEFLIKVAEAIELV</sequence>
<gene>
    <name evidence="2" type="ORF">MM415B00446_0065</name>
</gene>